<keyword evidence="4" id="KW-1185">Reference proteome</keyword>
<dbReference type="InterPro" id="IPR001455">
    <property type="entry name" value="TusA-like"/>
</dbReference>
<dbReference type="HOGENOM" id="CLU_165255_3_1_6"/>
<name>B8CMT1_SHEPW</name>
<dbReference type="STRING" id="225849.swp_2743"/>
<dbReference type="Proteomes" id="UP000000753">
    <property type="component" value="Chromosome"/>
</dbReference>
<dbReference type="eggNOG" id="COG0425">
    <property type="taxonomic scope" value="Bacteria"/>
</dbReference>
<reference evidence="3 4" key="1">
    <citation type="journal article" date="2008" name="PLoS ONE">
        <title>Environmental adaptation: genomic analysis of the piezotolerant and psychrotolerant deep-sea iron reducing bacterium Shewanella piezotolerans WP3.</title>
        <authorList>
            <person name="Wang F."/>
            <person name="Wang J."/>
            <person name="Jian H."/>
            <person name="Zhang B."/>
            <person name="Li S."/>
            <person name="Wang F."/>
            <person name="Zeng X."/>
            <person name="Gao L."/>
            <person name="Bartlett D.H."/>
            <person name="Yu J."/>
            <person name="Hu S."/>
            <person name="Xiao X."/>
        </authorList>
    </citation>
    <scope>NUCLEOTIDE SEQUENCE [LARGE SCALE GENOMIC DNA]</scope>
    <source>
        <strain evidence="4">WP3 / JCM 13877</strain>
    </source>
</reference>
<dbReference type="KEGG" id="swp:swp_2743"/>
<proteinExistence type="inferred from homology"/>
<evidence type="ECO:0000256" key="1">
    <source>
        <dbReference type="ARBA" id="ARBA00008984"/>
    </source>
</evidence>
<evidence type="ECO:0000313" key="4">
    <source>
        <dbReference type="Proteomes" id="UP000000753"/>
    </source>
</evidence>
<dbReference type="PANTHER" id="PTHR33279:SF19">
    <property type="entry name" value="SSL1707 PROTEIN"/>
    <property type="match status" value="1"/>
</dbReference>
<evidence type="ECO:0000259" key="2">
    <source>
        <dbReference type="PROSITE" id="PS01148"/>
    </source>
</evidence>
<dbReference type="SUPFAM" id="SSF64307">
    <property type="entry name" value="SirA-like"/>
    <property type="match status" value="1"/>
</dbReference>
<dbReference type="AlphaFoldDB" id="B8CMT1"/>
<sequence>MIMIIIDLTAFRCPLPLVKVKLALKQIDTGEKLRVLLSDPGSRQDVPRFLKKVGYHHQIIQSKESVLALEITK</sequence>
<accession>B8CMT1</accession>
<comment type="similarity">
    <text evidence="1">Belongs to the sulfur carrier protein TusA family.</text>
</comment>
<dbReference type="Gene3D" id="3.30.110.40">
    <property type="entry name" value="TusA-like domain"/>
    <property type="match status" value="1"/>
</dbReference>
<feature type="domain" description="UPF0033" evidence="2">
    <location>
        <begin position="6"/>
        <end position="30"/>
    </location>
</feature>
<dbReference type="InterPro" id="IPR036868">
    <property type="entry name" value="TusA-like_sf"/>
</dbReference>
<gene>
    <name evidence="3" type="ordered locus">swp_2743</name>
</gene>
<dbReference type="PANTHER" id="PTHR33279">
    <property type="entry name" value="SULFUR CARRIER PROTEIN YEDF-RELATED"/>
    <property type="match status" value="1"/>
</dbReference>
<dbReference type="Pfam" id="PF01206">
    <property type="entry name" value="TusA"/>
    <property type="match status" value="1"/>
</dbReference>
<evidence type="ECO:0000313" key="3">
    <source>
        <dbReference type="EMBL" id="ACJ29471.1"/>
    </source>
</evidence>
<dbReference type="PROSITE" id="PS01148">
    <property type="entry name" value="UPF0033"/>
    <property type="match status" value="1"/>
</dbReference>
<organism evidence="3 4">
    <name type="scientific">Shewanella piezotolerans (strain WP3 / JCM 13877)</name>
    <dbReference type="NCBI Taxonomy" id="225849"/>
    <lineage>
        <taxon>Bacteria</taxon>
        <taxon>Pseudomonadati</taxon>
        <taxon>Pseudomonadota</taxon>
        <taxon>Gammaproteobacteria</taxon>
        <taxon>Alteromonadales</taxon>
        <taxon>Shewanellaceae</taxon>
        <taxon>Shewanella</taxon>
    </lineage>
</organism>
<dbReference type="EMBL" id="CP000472">
    <property type="protein sequence ID" value="ACJ29471.1"/>
    <property type="molecule type" value="Genomic_DNA"/>
</dbReference>
<dbReference type="CDD" id="cd00291">
    <property type="entry name" value="SirA_YedF_YeeD"/>
    <property type="match status" value="1"/>
</dbReference>
<protein>
    <submittedName>
        <fullName evidence="3">SirA-like protein</fullName>
    </submittedName>
</protein>